<keyword evidence="1" id="KW-0479">Metal-binding</keyword>
<keyword evidence="2" id="KW-0862">Zinc</keyword>
<gene>
    <name evidence="8" type="ORF">H4R26_006136</name>
</gene>
<dbReference type="AlphaFoldDB" id="A0A9W8B838"/>
<keyword evidence="5" id="KW-0804">Transcription</keyword>
<evidence type="ECO:0000256" key="5">
    <source>
        <dbReference type="ARBA" id="ARBA00023163"/>
    </source>
</evidence>
<evidence type="ECO:0000256" key="2">
    <source>
        <dbReference type="ARBA" id="ARBA00022833"/>
    </source>
</evidence>
<keyword evidence="9" id="KW-1185">Reference proteome</keyword>
<accession>A0A9W8B838</accession>
<name>A0A9W8B838_9FUNG</name>
<dbReference type="GO" id="GO:0006351">
    <property type="term" value="P:DNA-templated transcription"/>
    <property type="evidence" value="ECO:0007669"/>
    <property type="project" value="InterPro"/>
</dbReference>
<proteinExistence type="predicted"/>
<feature type="non-terminal residue" evidence="8">
    <location>
        <position position="202"/>
    </location>
</feature>
<dbReference type="GO" id="GO:0008270">
    <property type="term" value="F:zinc ion binding"/>
    <property type="evidence" value="ECO:0007669"/>
    <property type="project" value="InterPro"/>
</dbReference>
<dbReference type="CDD" id="cd12148">
    <property type="entry name" value="fungal_TF_MHR"/>
    <property type="match status" value="1"/>
</dbReference>
<dbReference type="OrthoDB" id="2406834at2759"/>
<organism evidence="8 9">
    <name type="scientific">Coemansia thaxteri</name>
    <dbReference type="NCBI Taxonomy" id="2663907"/>
    <lineage>
        <taxon>Eukaryota</taxon>
        <taxon>Fungi</taxon>
        <taxon>Fungi incertae sedis</taxon>
        <taxon>Zoopagomycota</taxon>
        <taxon>Kickxellomycotina</taxon>
        <taxon>Kickxellomycetes</taxon>
        <taxon>Kickxellales</taxon>
        <taxon>Kickxellaceae</taxon>
        <taxon>Coemansia</taxon>
    </lineage>
</organism>
<dbReference type="InterPro" id="IPR007219">
    <property type="entry name" value="XnlR_reg_dom"/>
</dbReference>
<keyword evidence="3" id="KW-0805">Transcription regulation</keyword>
<dbReference type="PANTHER" id="PTHR31313:SF78">
    <property type="entry name" value="TRANSCRIPTION FACTOR DOMAIN-CONTAINING PROTEIN"/>
    <property type="match status" value="1"/>
</dbReference>
<dbReference type="PANTHER" id="PTHR31313">
    <property type="entry name" value="TY1 ENHANCER ACTIVATOR"/>
    <property type="match status" value="1"/>
</dbReference>
<sequence length="202" mass="23134">MPPSGKPPMPDAEEEALLLTLYFRYVQPVFPILYKSYFLERVQIKENRPSPSLLSAVFAAASTYKAREARTEEEMAHVRIQMAVHFQRAKLYLDEQYTLNTTASILTLLLMSVYEQGTMSTRSWLYSGMAIRKAYDLGLHRDVGATKHNGLSVLSRTETEVRQRAWWGCYIMDIMVSATLGRPTTIRDFTFDVPFPADYGED</sequence>
<reference evidence="8" key="1">
    <citation type="submission" date="2022-07" db="EMBL/GenBank/DDBJ databases">
        <title>Phylogenomic reconstructions and comparative analyses of Kickxellomycotina fungi.</title>
        <authorList>
            <person name="Reynolds N.K."/>
            <person name="Stajich J.E."/>
            <person name="Barry K."/>
            <person name="Grigoriev I.V."/>
            <person name="Crous P."/>
            <person name="Smith M.E."/>
        </authorList>
    </citation>
    <scope>NUCLEOTIDE SEQUENCE</scope>
    <source>
        <strain evidence="8">IMI 214461</strain>
    </source>
</reference>
<evidence type="ECO:0000313" key="9">
    <source>
        <dbReference type="Proteomes" id="UP001150907"/>
    </source>
</evidence>
<keyword evidence="6" id="KW-0539">Nucleus</keyword>
<dbReference type="SMART" id="SM00906">
    <property type="entry name" value="Fungal_trans"/>
    <property type="match status" value="1"/>
</dbReference>
<evidence type="ECO:0000256" key="6">
    <source>
        <dbReference type="ARBA" id="ARBA00023242"/>
    </source>
</evidence>
<comment type="caution">
    <text evidence="8">The sequence shown here is derived from an EMBL/GenBank/DDBJ whole genome shotgun (WGS) entry which is preliminary data.</text>
</comment>
<dbReference type="GO" id="GO:0003677">
    <property type="term" value="F:DNA binding"/>
    <property type="evidence" value="ECO:0007669"/>
    <property type="project" value="UniProtKB-KW"/>
</dbReference>
<evidence type="ECO:0000256" key="3">
    <source>
        <dbReference type="ARBA" id="ARBA00023015"/>
    </source>
</evidence>
<evidence type="ECO:0000256" key="1">
    <source>
        <dbReference type="ARBA" id="ARBA00022723"/>
    </source>
</evidence>
<dbReference type="Pfam" id="PF04082">
    <property type="entry name" value="Fungal_trans"/>
    <property type="match status" value="1"/>
</dbReference>
<evidence type="ECO:0000256" key="4">
    <source>
        <dbReference type="ARBA" id="ARBA00023125"/>
    </source>
</evidence>
<dbReference type="InterPro" id="IPR051615">
    <property type="entry name" value="Transcr_Regulatory_Elem"/>
</dbReference>
<protein>
    <recommendedName>
        <fullName evidence="7">Xylanolytic transcriptional activator regulatory domain-containing protein</fullName>
    </recommendedName>
</protein>
<feature type="domain" description="Xylanolytic transcriptional activator regulatory" evidence="7">
    <location>
        <begin position="123"/>
        <end position="202"/>
    </location>
</feature>
<keyword evidence="4" id="KW-0238">DNA-binding</keyword>
<evidence type="ECO:0000313" key="8">
    <source>
        <dbReference type="EMBL" id="KAJ1996594.1"/>
    </source>
</evidence>
<dbReference type="Proteomes" id="UP001150907">
    <property type="component" value="Unassembled WGS sequence"/>
</dbReference>
<dbReference type="EMBL" id="JANBQF010001746">
    <property type="protein sequence ID" value="KAJ1996594.1"/>
    <property type="molecule type" value="Genomic_DNA"/>
</dbReference>
<evidence type="ECO:0000259" key="7">
    <source>
        <dbReference type="SMART" id="SM00906"/>
    </source>
</evidence>